<dbReference type="InterPro" id="IPR003399">
    <property type="entry name" value="Mce/MlaD"/>
</dbReference>
<proteinExistence type="predicted"/>
<keyword evidence="1" id="KW-1133">Transmembrane helix</keyword>
<dbReference type="PANTHER" id="PTHR33371">
    <property type="entry name" value="INTERMEMBRANE PHOSPHOLIPID TRANSPORT SYSTEM BINDING PROTEIN MLAD-RELATED"/>
    <property type="match status" value="1"/>
</dbReference>
<dbReference type="AlphaFoldDB" id="A0A1S1LZF2"/>
<keyword evidence="4" id="KW-1185">Reference proteome</keyword>
<evidence type="ECO:0000256" key="1">
    <source>
        <dbReference type="SAM" id="Phobius"/>
    </source>
</evidence>
<keyword evidence="1" id="KW-0472">Membrane</keyword>
<feature type="domain" description="Mce/MlaD" evidence="2">
    <location>
        <begin position="49"/>
        <end position="120"/>
    </location>
</feature>
<dbReference type="Proteomes" id="UP000179441">
    <property type="component" value="Unassembled WGS sequence"/>
</dbReference>
<dbReference type="EMBL" id="MLIS01000001">
    <property type="protein sequence ID" value="OHU78184.1"/>
    <property type="molecule type" value="Genomic_DNA"/>
</dbReference>
<evidence type="ECO:0000313" key="4">
    <source>
        <dbReference type="Proteomes" id="UP000179441"/>
    </source>
</evidence>
<evidence type="ECO:0000313" key="3">
    <source>
        <dbReference type="EMBL" id="OHU78184.1"/>
    </source>
</evidence>
<dbReference type="PANTHER" id="PTHR33371:SF4">
    <property type="entry name" value="INTERMEMBRANE PHOSPHOLIPID TRANSPORT SYSTEM BINDING PROTEIN MLAD"/>
    <property type="match status" value="1"/>
</dbReference>
<dbReference type="Pfam" id="PF02470">
    <property type="entry name" value="MlaD"/>
    <property type="match status" value="1"/>
</dbReference>
<organism evidence="3 4">
    <name type="scientific">Mycobacteroides chelonae</name>
    <name type="common">Mycobacterium chelonae</name>
    <dbReference type="NCBI Taxonomy" id="1774"/>
    <lineage>
        <taxon>Bacteria</taxon>
        <taxon>Bacillati</taxon>
        <taxon>Actinomycetota</taxon>
        <taxon>Actinomycetes</taxon>
        <taxon>Mycobacteriales</taxon>
        <taxon>Mycobacteriaceae</taxon>
        <taxon>Mycobacteroides</taxon>
    </lineage>
</organism>
<keyword evidence="1" id="KW-0812">Transmembrane</keyword>
<dbReference type="InterPro" id="IPR052336">
    <property type="entry name" value="MlaD_Phospholipid_Transporter"/>
</dbReference>
<protein>
    <submittedName>
        <fullName evidence="3">Mce family protein</fullName>
    </submittedName>
</protein>
<evidence type="ECO:0000259" key="2">
    <source>
        <dbReference type="Pfam" id="PF02470"/>
    </source>
</evidence>
<sequence length="387" mass="41397">MYPDARAGVLMLRRTLASRGFISIAGVLLLVVVAATGLTASQRLGKKIDYCAIMPDAIGLYAGNDVLVRGVKVGTVTSLRPEGTAVRVDFAMDATHPLRGNAIATTVSDTIVADRHLAVQGSPGDTWDSGRCITQTVTPKSLTQMTNAVTTLATDLQAGINPDQRRSIERTLTAVNQATAGSGTQFNDNIKQLAASLRTPGTTAAHIGALIDSVTQLSQSVANGWGNLREMLNGFAPILQLVNDVWGQVVSIVDTLTTILPWLNDITHSYGEPIMHLLEDAVPYIHWLAQDVPALKNYSRLAPAISWALRKFGKAGRLAVNYSPPFVRLNQPDADRICSLLNAADQPRRIHFHGPPGPPIEGACFDYNNGQAKVNLVPLVLGMTGAQ</sequence>
<feature type="transmembrane region" description="Helical" evidence="1">
    <location>
        <begin position="20"/>
        <end position="40"/>
    </location>
</feature>
<accession>A0A1S1LZF2</accession>
<gene>
    <name evidence="3" type="ORF">BKG84_07055</name>
</gene>
<comment type="caution">
    <text evidence="3">The sequence shown here is derived from an EMBL/GenBank/DDBJ whole genome shotgun (WGS) entry which is preliminary data.</text>
</comment>
<name>A0A1S1LZF2_MYCCH</name>
<reference evidence="3 4" key="1">
    <citation type="submission" date="2016-10" db="EMBL/GenBank/DDBJ databases">
        <title>Evaluation of Human, Veterinary and Environmental Mycobacterium chelonae Isolates by Core Genome Phylogenomic Analysis, Targeted Gene Comparison, and Anti-microbial Susceptibility Patterns: A Tale of Mistaken Identities.</title>
        <authorList>
            <person name="Fogelson S.B."/>
            <person name="Camus A.C."/>
            <person name="Lorenz W."/>
            <person name="Vasireddy R."/>
            <person name="Vasireddy S."/>
            <person name="Smith T."/>
            <person name="Brown-Elliott B.A."/>
            <person name="Wallace R.J.Jr."/>
            <person name="Hasan N.A."/>
            <person name="Reischl U."/>
            <person name="Sanchez S."/>
        </authorList>
    </citation>
    <scope>NUCLEOTIDE SEQUENCE [LARGE SCALE GENOMIC DNA]</scope>
    <source>
        <strain evidence="3 4">15518</strain>
    </source>
</reference>